<accession>A0A142BJ10</accession>
<gene>
    <name evidence="1" type="ORF">EZMO1_4841</name>
</gene>
<dbReference type="Proteomes" id="UP000071065">
    <property type="component" value="Chromosome"/>
</dbReference>
<sequence length="375" mass="40773">MLDAFAYGTFDIGERSLSLRVGQQVVSWGTSLYIPGMSTAQSPADASKSVIPGVEVKDIYLPVGQVLAQFDMTDNLSVSAYSQWEWKKTEVNESGSYFSYTDMLDEAGKSILIEGQPVSFSRGTDIDAKDTGQWGVAFEYYAENLGYGTDFGLYYMNYHDKNPSVIRSFGPHPQAPNVIIPTTYHLEYAEDIKLTGASFSTVIGNTNIGGEIAHRKDAVALVDSQAGPVPKRGSTAQVQLSAIHSFGQTSFADEVLFTGEIGYNRVLDVKDGSVSDLTDDRSGSGMGGMITLKYNNVAPATNLEVPVSFSKNFNGHSAAGTFTNGQNTDRMSIAAKVFYKDNIEASVAYTAYFGDAKDNKYTDRDFASINLKYSF</sequence>
<dbReference type="Pfam" id="PF06980">
    <property type="entry name" value="DUF1302"/>
    <property type="match status" value="1"/>
</dbReference>
<dbReference type="EMBL" id="CP013251">
    <property type="protein sequence ID" value="AMO58736.1"/>
    <property type="molecule type" value="Genomic_DNA"/>
</dbReference>
<dbReference type="OrthoDB" id="7000272at2"/>
<reference evidence="1 2" key="1">
    <citation type="journal article" date="2016" name="Front. Microbiol.">
        <title>Genomic Insight into the Host-Endosymbiont Relationship of Endozoicomonas montiporae CL-33(T) with its Coral Host.</title>
        <authorList>
            <person name="Ding J.-Y."/>
            <person name="Shiu J.-H."/>
            <person name="Chen W.-M."/>
            <person name="Chiang Y.-R."/>
            <person name="Tang S.-L."/>
        </authorList>
    </citation>
    <scope>NUCLEOTIDE SEQUENCE [LARGE SCALE GENOMIC DNA]</scope>
    <source>
        <strain evidence="1 2">CL-33</strain>
    </source>
</reference>
<evidence type="ECO:0008006" key="3">
    <source>
        <dbReference type="Google" id="ProtNLM"/>
    </source>
</evidence>
<dbReference type="STRING" id="570277.EZMO1_4841"/>
<organism evidence="1 2">
    <name type="scientific">Endozoicomonas montiporae CL-33</name>
    <dbReference type="NCBI Taxonomy" id="570277"/>
    <lineage>
        <taxon>Bacteria</taxon>
        <taxon>Pseudomonadati</taxon>
        <taxon>Pseudomonadota</taxon>
        <taxon>Gammaproteobacteria</taxon>
        <taxon>Oceanospirillales</taxon>
        <taxon>Endozoicomonadaceae</taxon>
        <taxon>Endozoicomonas</taxon>
    </lineage>
</organism>
<dbReference type="PATRIC" id="fig|570277.3.peg.5177"/>
<dbReference type="AlphaFoldDB" id="A0A142BJ10"/>
<dbReference type="InterPro" id="IPR010727">
    <property type="entry name" value="DUF1302"/>
</dbReference>
<dbReference type="KEGG" id="emp:EZMO1_4841"/>
<evidence type="ECO:0000313" key="1">
    <source>
        <dbReference type="EMBL" id="AMO58736.1"/>
    </source>
</evidence>
<protein>
    <recommendedName>
        <fullName evidence="3">DUF1302 domain-containing protein</fullName>
    </recommendedName>
</protein>
<evidence type="ECO:0000313" key="2">
    <source>
        <dbReference type="Proteomes" id="UP000071065"/>
    </source>
</evidence>
<name>A0A142BJ10_9GAMM</name>
<proteinExistence type="predicted"/>